<protein>
    <submittedName>
        <fullName evidence="2">Uncharacterized protein</fullName>
    </submittedName>
</protein>
<sequence>MKPSNAAALMVSLFLLAAVPLFLLAVSMRTGEWTFFLYGLFPSFFAGFTGLLFTLQQIRKEKRA</sequence>
<dbReference type="Proteomes" id="UP000434639">
    <property type="component" value="Unassembled WGS sequence"/>
</dbReference>
<gene>
    <name evidence="2" type="ORF">GKZ89_07305</name>
</gene>
<evidence type="ECO:0000313" key="3">
    <source>
        <dbReference type="Proteomes" id="UP000434639"/>
    </source>
</evidence>
<keyword evidence="1" id="KW-0812">Transmembrane</keyword>
<keyword evidence="1" id="KW-0472">Membrane</keyword>
<dbReference type="AlphaFoldDB" id="A0A7X2V401"/>
<evidence type="ECO:0000256" key="1">
    <source>
        <dbReference type="SAM" id="Phobius"/>
    </source>
</evidence>
<proteinExistence type="predicted"/>
<keyword evidence="3" id="KW-1185">Reference proteome</keyword>
<reference evidence="2 3" key="1">
    <citation type="journal article" date="2017" name="Int. J. Syst. Evol. Microbiol.">
        <title>Bacillus mangrovi sp. nov., isolated from a sediment sample from a mangrove forest.</title>
        <authorList>
            <person name="Gupta V."/>
            <person name="Singh P.K."/>
            <person name="Korpole S."/>
            <person name="Tanuku N.R.S."/>
            <person name="Pinnaka A.K."/>
        </authorList>
    </citation>
    <scope>NUCLEOTIDE SEQUENCE [LARGE SCALE GENOMIC DNA]</scope>
    <source>
        <strain evidence="2 3">KCTC 33872</strain>
    </source>
</reference>
<dbReference type="RefSeq" id="WP_155111752.1">
    <property type="nucleotide sequence ID" value="NZ_WMIB01000005.1"/>
</dbReference>
<name>A0A7X2V401_9BACI</name>
<feature type="transmembrane region" description="Helical" evidence="1">
    <location>
        <begin position="35"/>
        <end position="55"/>
    </location>
</feature>
<comment type="caution">
    <text evidence="2">The sequence shown here is derived from an EMBL/GenBank/DDBJ whole genome shotgun (WGS) entry which is preliminary data.</text>
</comment>
<accession>A0A7X2V401</accession>
<keyword evidence="1" id="KW-1133">Transmembrane helix</keyword>
<dbReference type="EMBL" id="WMIB01000005">
    <property type="protein sequence ID" value="MTH53217.1"/>
    <property type="molecule type" value="Genomic_DNA"/>
</dbReference>
<evidence type="ECO:0000313" key="2">
    <source>
        <dbReference type="EMBL" id="MTH53217.1"/>
    </source>
</evidence>
<organism evidence="2 3">
    <name type="scientific">Metabacillus mangrovi</name>
    <dbReference type="NCBI Taxonomy" id="1491830"/>
    <lineage>
        <taxon>Bacteria</taxon>
        <taxon>Bacillati</taxon>
        <taxon>Bacillota</taxon>
        <taxon>Bacilli</taxon>
        <taxon>Bacillales</taxon>
        <taxon>Bacillaceae</taxon>
        <taxon>Metabacillus</taxon>
    </lineage>
</organism>